<dbReference type="AlphaFoldDB" id="A0A0E9RQ19"/>
<name>A0A0E9RQ19_ANGAN</name>
<accession>A0A0E9RQ19</accession>
<sequence length="73" mass="8280">MGGVTGVLTKDKPTLVHRTQIIVRTPKKCNYRRVFRGGEWRMWVTENVKLFAATTNVNIVYCTVKSIVVSLVV</sequence>
<reference evidence="1" key="1">
    <citation type="submission" date="2014-11" db="EMBL/GenBank/DDBJ databases">
        <authorList>
            <person name="Amaro Gonzalez C."/>
        </authorList>
    </citation>
    <scope>NUCLEOTIDE SEQUENCE</scope>
</reference>
<protein>
    <submittedName>
        <fullName evidence="1">Uncharacterized protein</fullName>
    </submittedName>
</protein>
<organism evidence="1">
    <name type="scientific">Anguilla anguilla</name>
    <name type="common">European freshwater eel</name>
    <name type="synonym">Muraena anguilla</name>
    <dbReference type="NCBI Taxonomy" id="7936"/>
    <lineage>
        <taxon>Eukaryota</taxon>
        <taxon>Metazoa</taxon>
        <taxon>Chordata</taxon>
        <taxon>Craniata</taxon>
        <taxon>Vertebrata</taxon>
        <taxon>Euteleostomi</taxon>
        <taxon>Actinopterygii</taxon>
        <taxon>Neopterygii</taxon>
        <taxon>Teleostei</taxon>
        <taxon>Anguilliformes</taxon>
        <taxon>Anguillidae</taxon>
        <taxon>Anguilla</taxon>
    </lineage>
</organism>
<proteinExistence type="predicted"/>
<evidence type="ECO:0000313" key="1">
    <source>
        <dbReference type="EMBL" id="JAH31231.1"/>
    </source>
</evidence>
<reference evidence="1" key="2">
    <citation type="journal article" date="2015" name="Fish Shellfish Immunol.">
        <title>Early steps in the European eel (Anguilla anguilla)-Vibrio vulnificus interaction in the gills: Role of the RtxA13 toxin.</title>
        <authorList>
            <person name="Callol A."/>
            <person name="Pajuelo D."/>
            <person name="Ebbesson L."/>
            <person name="Teles M."/>
            <person name="MacKenzie S."/>
            <person name="Amaro C."/>
        </authorList>
    </citation>
    <scope>NUCLEOTIDE SEQUENCE</scope>
</reference>
<dbReference type="EMBL" id="GBXM01077346">
    <property type="protein sequence ID" value="JAH31231.1"/>
    <property type="molecule type" value="Transcribed_RNA"/>
</dbReference>